<keyword evidence="2" id="KW-1185">Reference proteome</keyword>
<evidence type="ECO:0000313" key="2">
    <source>
        <dbReference type="Proteomes" id="UP000483286"/>
    </source>
</evidence>
<dbReference type="AlphaFoldDB" id="A0A7C9LJT1"/>
<comment type="caution">
    <text evidence="1">The sequence shown here is derived from an EMBL/GenBank/DDBJ whole genome shotgun (WGS) entry which is preliminary data.</text>
</comment>
<dbReference type="RefSeq" id="WP_157457300.1">
    <property type="nucleotide sequence ID" value="NZ_WQLB01000001.1"/>
</dbReference>
<name>A0A7C9LJT1_9DEIO</name>
<dbReference type="EMBL" id="WQLB01000001">
    <property type="protein sequence ID" value="MVN85277.1"/>
    <property type="molecule type" value="Genomic_DNA"/>
</dbReference>
<sequence length="76" mass="8395">MVRRCFARVVGESGELRLNLLHSGEVGLVFQGQTHTFETLEDALDGAAWLPEVPGDLYEALAWELDLLALRRTSPG</sequence>
<evidence type="ECO:0000313" key="1">
    <source>
        <dbReference type="EMBL" id="MVN85277.1"/>
    </source>
</evidence>
<dbReference type="Proteomes" id="UP000483286">
    <property type="component" value="Unassembled WGS sequence"/>
</dbReference>
<reference evidence="1 2" key="1">
    <citation type="submission" date="2019-12" db="EMBL/GenBank/DDBJ databases">
        <title>Deinococcus sp. HMF7620 Genome sequencing and assembly.</title>
        <authorList>
            <person name="Kang H."/>
            <person name="Kim H."/>
            <person name="Joh K."/>
        </authorList>
    </citation>
    <scope>NUCLEOTIDE SEQUENCE [LARGE SCALE GENOMIC DNA]</scope>
    <source>
        <strain evidence="1 2">HMF7620</strain>
    </source>
</reference>
<protein>
    <submittedName>
        <fullName evidence="1">Uncharacterized protein</fullName>
    </submittedName>
</protein>
<accession>A0A7C9LJT1</accession>
<organism evidence="1 2">
    <name type="scientific">Deinococcus arboris</name>
    <dbReference type="NCBI Taxonomy" id="2682977"/>
    <lineage>
        <taxon>Bacteria</taxon>
        <taxon>Thermotogati</taxon>
        <taxon>Deinococcota</taxon>
        <taxon>Deinococci</taxon>
        <taxon>Deinococcales</taxon>
        <taxon>Deinococcaceae</taxon>
        <taxon>Deinococcus</taxon>
    </lineage>
</organism>
<gene>
    <name evidence="1" type="ORF">GO986_00640</name>
</gene>
<proteinExistence type="predicted"/>